<dbReference type="AlphaFoldDB" id="A0A0C1QRP0"/>
<accession>A0A0C1QRP0</accession>
<gene>
    <name evidence="1" type="ORF">DA73_0244625</name>
</gene>
<dbReference type="EMBL" id="JHEG02000062">
    <property type="protein sequence ID" value="KIE06478.1"/>
    <property type="molecule type" value="Genomic_DNA"/>
</dbReference>
<comment type="caution">
    <text evidence="1">The sequence shown here is derived from an EMBL/GenBank/DDBJ whole genome shotgun (WGS) entry which is preliminary data.</text>
</comment>
<dbReference type="OrthoDB" id="505968at2"/>
<name>A0A0C1QRP0_9CYAN</name>
<dbReference type="Gene3D" id="3.90.530.10">
    <property type="entry name" value="XPA C-terminal domain"/>
    <property type="match status" value="1"/>
</dbReference>
<sequence length="283" mass="33479">MLVHDLIKTDSGWRCKTCDWLWQSKPKTECPGVVRYNWVHPERLKTTTDLHKKNLKPKDENKPDGCIYSQKSRLWIWLYDEKNCEIHTPDLAPIYQWDNRRELKTTGELRKINLAPAEDIKPDGVAWVWDKEEECGVWIPLYLPNSCKWQARDNWITKTALKQKYLLSDGWIKKLGEPDKKLENRNYRNAAPIQLYSRQRVEAFLAENATEYAHWLDKREKHLAIFETNKDKIFSRRNLIKQQTADCLRCASGCSLPNGFFCAIHPMGVQFMPCPDWRERKSD</sequence>
<organism evidence="1">
    <name type="scientific">Tolypothrix bouteillei VB521301</name>
    <dbReference type="NCBI Taxonomy" id="1479485"/>
    <lineage>
        <taxon>Bacteria</taxon>
        <taxon>Bacillati</taxon>
        <taxon>Cyanobacteriota</taxon>
        <taxon>Cyanophyceae</taxon>
        <taxon>Nostocales</taxon>
        <taxon>Tolypothrichaceae</taxon>
        <taxon>Tolypothrix</taxon>
    </lineage>
</organism>
<protein>
    <submittedName>
        <fullName evidence="1">Uncharacterized protein</fullName>
    </submittedName>
</protein>
<proteinExistence type="predicted"/>
<reference evidence="1" key="1">
    <citation type="journal article" date="2015" name="Genome Announc.">
        <title>Draft Genome Sequence of Tolypothrix boutellei Strain VB521301.</title>
        <authorList>
            <person name="Chandrababunaidu M.M."/>
            <person name="Singh D."/>
            <person name="Sen D."/>
            <person name="Bhan S."/>
            <person name="Das S."/>
            <person name="Gupta A."/>
            <person name="Adhikary S.P."/>
            <person name="Tripathy S."/>
        </authorList>
    </citation>
    <scope>NUCLEOTIDE SEQUENCE</scope>
    <source>
        <strain evidence="1">VB521301</strain>
    </source>
</reference>
<dbReference type="InterPro" id="IPR037129">
    <property type="entry name" value="XPA_sf"/>
</dbReference>
<evidence type="ECO:0000313" key="1">
    <source>
        <dbReference type="EMBL" id="KIE06478.1"/>
    </source>
</evidence>